<dbReference type="EMBL" id="OCNJ01000007">
    <property type="protein sequence ID" value="SOD98009.1"/>
    <property type="molecule type" value="Genomic_DNA"/>
</dbReference>
<feature type="domain" description="OmpA-like" evidence="3">
    <location>
        <begin position="313"/>
        <end position="434"/>
    </location>
</feature>
<feature type="compositionally biased region" description="Low complexity" evidence="2">
    <location>
        <begin position="45"/>
        <end position="55"/>
    </location>
</feature>
<dbReference type="SUPFAM" id="SSF103088">
    <property type="entry name" value="OmpA-like"/>
    <property type="match status" value="1"/>
</dbReference>
<dbReference type="PANTHER" id="PTHR30329">
    <property type="entry name" value="STATOR ELEMENT OF FLAGELLAR MOTOR COMPLEX"/>
    <property type="match status" value="1"/>
</dbReference>
<dbReference type="AlphaFoldDB" id="A0A286GSG3"/>
<dbReference type="OrthoDB" id="8438623at2"/>
<evidence type="ECO:0000313" key="5">
    <source>
        <dbReference type="Proteomes" id="UP000219621"/>
    </source>
</evidence>
<evidence type="ECO:0000313" key="4">
    <source>
        <dbReference type="EMBL" id="SOD98009.1"/>
    </source>
</evidence>
<dbReference type="PROSITE" id="PS51257">
    <property type="entry name" value="PROKAR_LIPOPROTEIN"/>
    <property type="match status" value="1"/>
</dbReference>
<dbReference type="InterPro" id="IPR006665">
    <property type="entry name" value="OmpA-like"/>
</dbReference>
<dbReference type="PANTHER" id="PTHR30329:SF21">
    <property type="entry name" value="LIPOPROTEIN YIAD-RELATED"/>
    <property type="match status" value="1"/>
</dbReference>
<dbReference type="GO" id="GO:0016020">
    <property type="term" value="C:membrane"/>
    <property type="evidence" value="ECO:0007669"/>
    <property type="project" value="UniProtKB-UniRule"/>
</dbReference>
<name>A0A286GSG3_9PROT</name>
<reference evidence="4 5" key="1">
    <citation type="submission" date="2017-09" db="EMBL/GenBank/DDBJ databases">
        <authorList>
            <person name="Ehlers B."/>
            <person name="Leendertz F.H."/>
        </authorList>
    </citation>
    <scope>NUCLEOTIDE SEQUENCE [LARGE SCALE GENOMIC DNA]</scope>
    <source>
        <strain evidence="4 5">USBA 140</strain>
    </source>
</reference>
<dbReference type="Proteomes" id="UP000219621">
    <property type="component" value="Unassembled WGS sequence"/>
</dbReference>
<keyword evidence="5" id="KW-1185">Reference proteome</keyword>
<dbReference type="PROSITE" id="PS51123">
    <property type="entry name" value="OMPA_2"/>
    <property type="match status" value="1"/>
</dbReference>
<organism evidence="4 5">
    <name type="scientific">Caenispirillum bisanense</name>
    <dbReference type="NCBI Taxonomy" id="414052"/>
    <lineage>
        <taxon>Bacteria</taxon>
        <taxon>Pseudomonadati</taxon>
        <taxon>Pseudomonadota</taxon>
        <taxon>Alphaproteobacteria</taxon>
        <taxon>Rhodospirillales</taxon>
        <taxon>Novispirillaceae</taxon>
        <taxon>Caenispirillum</taxon>
    </lineage>
</organism>
<dbReference type="InterPro" id="IPR050330">
    <property type="entry name" value="Bact_OuterMem_StrucFunc"/>
</dbReference>
<feature type="compositionally biased region" description="Low complexity" evidence="2">
    <location>
        <begin position="111"/>
        <end position="127"/>
    </location>
</feature>
<feature type="compositionally biased region" description="Pro residues" evidence="2">
    <location>
        <begin position="128"/>
        <end position="146"/>
    </location>
</feature>
<protein>
    <submittedName>
        <fullName evidence="4">OmpA family protein</fullName>
    </submittedName>
</protein>
<sequence length="434" mass="43175">MVDRQKVEAAVKSGARRGLKAGALLVGMSIVASCSMFGEDSSDQPAAAEPAAAAEAAERRDIGPVSEGLIGDSGNARYDESIRRRPVTTVRPLEDAPAEAKVPEPAPVPAPTSSAPVEAAPQAAAAPAPAPEPVAAPAPAPAPTPAPVAETAPVEAAPVAAVAAKPSGASPVIAESTPAPTPLVLAADSAPEPAPEPEPEPQVAAAPVPVPVPVPVPPPAPLVADTSRLDAAVAHAYGGHSYGSRMAPLAPSIGAGGIVPAGGPVMVGGGIVQPAMQPAVTSHGGTVVVGGAQPAVVVGGGYGYGSAGAGSAVNLPSGTPTAVIHFGFGSTALTARDRQVIRQVADLQARQGGFVRVVGHSSRFTADMPQERHMLVNFETSVARADAVAEALVREGVPHEVLETAAVGSSQPVYQEVMPSGQVGNQRVEIYLVR</sequence>
<dbReference type="InterPro" id="IPR036737">
    <property type="entry name" value="OmpA-like_sf"/>
</dbReference>
<evidence type="ECO:0000259" key="3">
    <source>
        <dbReference type="PROSITE" id="PS51123"/>
    </source>
</evidence>
<dbReference type="RefSeq" id="WP_097280260.1">
    <property type="nucleotide sequence ID" value="NZ_OCNJ01000007.1"/>
</dbReference>
<dbReference type="Pfam" id="PF00691">
    <property type="entry name" value="OmpA"/>
    <property type="match status" value="1"/>
</dbReference>
<dbReference type="CDD" id="cd07185">
    <property type="entry name" value="OmpA_C-like"/>
    <property type="match status" value="1"/>
</dbReference>
<keyword evidence="1" id="KW-0472">Membrane</keyword>
<feature type="region of interest" description="Disordered" evidence="2">
    <location>
        <begin position="183"/>
        <end position="206"/>
    </location>
</feature>
<gene>
    <name evidence="4" type="ORF">SAMN05421508_107157</name>
</gene>
<evidence type="ECO:0000256" key="2">
    <source>
        <dbReference type="SAM" id="MobiDB-lite"/>
    </source>
</evidence>
<accession>A0A286GSG3</accession>
<dbReference type="Gene3D" id="3.30.1330.60">
    <property type="entry name" value="OmpA-like domain"/>
    <property type="match status" value="1"/>
</dbReference>
<evidence type="ECO:0000256" key="1">
    <source>
        <dbReference type="PROSITE-ProRule" id="PRU00473"/>
    </source>
</evidence>
<feature type="region of interest" description="Disordered" evidence="2">
    <location>
        <begin position="37"/>
        <end position="149"/>
    </location>
</feature>
<proteinExistence type="predicted"/>